<dbReference type="Proteomes" id="UP000093080">
    <property type="component" value="Unassembled WGS sequence"/>
</dbReference>
<evidence type="ECO:0000259" key="2">
    <source>
        <dbReference type="SMART" id="SM00834"/>
    </source>
</evidence>
<evidence type="ECO:0000256" key="1">
    <source>
        <dbReference type="SAM" id="MobiDB-lite"/>
    </source>
</evidence>
<accession>A0A1B9F3E4</accession>
<dbReference type="STRING" id="1156395.DBT_2227"/>
<sequence length="85" mass="9271">MPIHEFKCESCDYEFELLIMNKEELEAVRCPKCQSPECNKLMSASNFSVAGGGQGSSRAESTGPNVKQHSCDTGSCTSFNLPGYK</sequence>
<dbReference type="AlphaFoldDB" id="A0A1B9F3E4"/>
<feature type="compositionally biased region" description="Polar residues" evidence="1">
    <location>
        <begin position="56"/>
        <end position="75"/>
    </location>
</feature>
<dbReference type="OrthoDB" id="9813321at2"/>
<feature type="domain" description="Putative regulatory protein FmdB zinc ribbon" evidence="2">
    <location>
        <begin position="1"/>
        <end position="43"/>
    </location>
</feature>
<reference evidence="3 4" key="1">
    <citation type="submission" date="2016-06" db="EMBL/GenBank/DDBJ databases">
        <title>Respiratory ammonification of nitrate coupled to the oxidation of elemental sulfur in deep-sea autotrophic thermophilic bacteria.</title>
        <authorList>
            <person name="Slobodkina G.B."/>
            <person name="Mardanov A.V."/>
            <person name="Ravin N.V."/>
            <person name="Frolova A.A."/>
            <person name="Viryasiv M.B."/>
            <person name="Chernyh N.A."/>
            <person name="Bonch-Osmolovskaya E.A."/>
            <person name="Slobodkin A.I."/>
        </authorList>
    </citation>
    <scope>NUCLEOTIDE SEQUENCE [LARGE SCALE GENOMIC DNA]</scope>
    <source>
        <strain evidence="3 4">S69</strain>
    </source>
</reference>
<dbReference type="InterPro" id="IPR013429">
    <property type="entry name" value="Regulatory_FmdB_Zinc_ribbon"/>
</dbReference>
<keyword evidence="4" id="KW-1185">Reference proteome</keyword>
<evidence type="ECO:0000313" key="3">
    <source>
        <dbReference type="EMBL" id="OCC14354.1"/>
    </source>
</evidence>
<name>A0A1B9F3E4_9BACT</name>
<feature type="region of interest" description="Disordered" evidence="1">
    <location>
        <begin position="51"/>
        <end position="75"/>
    </location>
</feature>
<protein>
    <submittedName>
        <fullName evidence="3">Putative regulatory protein, FmdB family</fullName>
    </submittedName>
</protein>
<dbReference type="SMART" id="SM00834">
    <property type="entry name" value="CxxC_CXXC_SSSS"/>
    <property type="match status" value="1"/>
</dbReference>
<evidence type="ECO:0000313" key="4">
    <source>
        <dbReference type="Proteomes" id="UP000093080"/>
    </source>
</evidence>
<dbReference type="Pfam" id="PF09723">
    <property type="entry name" value="Zn_ribbon_8"/>
    <property type="match status" value="1"/>
</dbReference>
<comment type="caution">
    <text evidence="3">The sequence shown here is derived from an EMBL/GenBank/DDBJ whole genome shotgun (WGS) entry which is preliminary data.</text>
</comment>
<dbReference type="RefSeq" id="WP_067620292.1">
    <property type="nucleotide sequence ID" value="NZ_MAGO01000013.1"/>
</dbReference>
<dbReference type="NCBIfam" id="TIGR02605">
    <property type="entry name" value="CxxC_CxxC_SSSS"/>
    <property type="match status" value="1"/>
</dbReference>
<proteinExistence type="predicted"/>
<organism evidence="3 4">
    <name type="scientific">Dissulfuribacter thermophilus</name>
    <dbReference type="NCBI Taxonomy" id="1156395"/>
    <lineage>
        <taxon>Bacteria</taxon>
        <taxon>Pseudomonadati</taxon>
        <taxon>Thermodesulfobacteriota</taxon>
        <taxon>Dissulfuribacteria</taxon>
        <taxon>Dissulfuribacterales</taxon>
        <taxon>Dissulfuribacteraceae</taxon>
        <taxon>Dissulfuribacter</taxon>
    </lineage>
</organism>
<dbReference type="EMBL" id="MAGO01000013">
    <property type="protein sequence ID" value="OCC14354.1"/>
    <property type="molecule type" value="Genomic_DNA"/>
</dbReference>
<gene>
    <name evidence="3" type="ORF">DBT_2227</name>
</gene>